<reference evidence="1 2" key="1">
    <citation type="submission" date="2020-02" db="EMBL/GenBank/DDBJ databases">
        <authorList>
            <person name="Ferguson B K."/>
        </authorList>
    </citation>
    <scope>NUCLEOTIDE SEQUENCE [LARGE SCALE GENOMIC DNA]</scope>
</reference>
<protein>
    <submittedName>
        <fullName evidence="1">Uncharacterized protein</fullName>
    </submittedName>
</protein>
<proteinExistence type="predicted"/>
<accession>A0A6H5HNE9</accession>
<evidence type="ECO:0000313" key="1">
    <source>
        <dbReference type="EMBL" id="CAB0019427.1"/>
    </source>
</evidence>
<gene>
    <name evidence="1" type="ORF">NTEN_LOCUS23139</name>
</gene>
<name>A0A6H5HNE9_9HEMI</name>
<evidence type="ECO:0000313" key="2">
    <source>
        <dbReference type="Proteomes" id="UP000479000"/>
    </source>
</evidence>
<organism evidence="1 2">
    <name type="scientific">Nesidiocoris tenuis</name>
    <dbReference type="NCBI Taxonomy" id="355587"/>
    <lineage>
        <taxon>Eukaryota</taxon>
        <taxon>Metazoa</taxon>
        <taxon>Ecdysozoa</taxon>
        <taxon>Arthropoda</taxon>
        <taxon>Hexapoda</taxon>
        <taxon>Insecta</taxon>
        <taxon>Pterygota</taxon>
        <taxon>Neoptera</taxon>
        <taxon>Paraneoptera</taxon>
        <taxon>Hemiptera</taxon>
        <taxon>Heteroptera</taxon>
        <taxon>Panheteroptera</taxon>
        <taxon>Cimicomorpha</taxon>
        <taxon>Miridae</taxon>
        <taxon>Dicyphina</taxon>
        <taxon>Nesidiocoris</taxon>
    </lineage>
</organism>
<sequence length="177" mass="20017">MLRNYGKNFLQMTTDGHTAKKAGRLQYSHALLKKPKLSRACPASFKHSVGTSHDNVALVSKRLNTEIDTSNMNELLITQETYLLKKRNLKSGFYNSQSASFNNCIYHGMPRYSTTKYRKPGLNRIFYGRRFEPSVGVVSRGDRVPDWLSAARSGTTGPPRRLSCARRAATRWWAVTG</sequence>
<dbReference type="Proteomes" id="UP000479000">
    <property type="component" value="Unassembled WGS sequence"/>
</dbReference>
<dbReference type="AlphaFoldDB" id="A0A6H5HNE9"/>
<keyword evidence="2" id="KW-1185">Reference proteome</keyword>
<dbReference type="EMBL" id="CADCXU010033955">
    <property type="protein sequence ID" value="CAB0019427.1"/>
    <property type="molecule type" value="Genomic_DNA"/>
</dbReference>